<evidence type="ECO:0000256" key="7">
    <source>
        <dbReference type="PROSITE-ProRule" id="PRU01094"/>
    </source>
</evidence>
<sequence length="647" mass="73053">MACGAILRRKLIPINTTSAGFIELSTVLMSKNFKNLGSHEFGFVRHASTNTTPYKQYSCTIRNPFVAIACTFNTGLHMTSNDWAIKWSQCKIVYYTIMVRYQLGKKLLRADATITKRLLLKITQGKCLSRRERQLLTRATADIFRLVPGSMFLAVPSIQLVLPLLLRLYPNILSPSFQEKITGQEQVIRNLKARTEYAKFLRDTATEMAKVAQNSQSGQIKPMAEEFLRFWVDFRVCRPVSNEEIFRFVKLFSDELTLDHISRPVMADMCKSMGITPFGTDEYLRFILREKLKSIKNDDKLIQSKGVEALSEAEVRKACRERGIHVAEEMQHQLRDWLDLSLNHAVPSSLLIISRGFIETKKLKREEAMLATLSSLPYELIYLVGVVSLPCNDPRIDKRRKIESLKLQEKVIKEEEEKETSEMKQSNAIQDDAALNRMTILTPEQARARVLDEQEQLCELINDATTALSSVLNVSTECDNLLRLFNKEGRKGLDGEKEAIKAYGAVQEENSKDAESDVGDNVSSALLNRANGMLRKFEKETIGAGAKVSYRWQVLERYCDGKVSLDVVAAATFLKNTLDKEGIQELISHLSKYKEEIEKLGAGAEDIIQGQNKLVHKSEEIVKLGVGAGEINQGRNQLVGSGPPMVY</sequence>
<evidence type="ECO:0000256" key="3">
    <source>
        <dbReference type="ARBA" id="ARBA00022792"/>
    </source>
</evidence>
<dbReference type="AlphaFoldDB" id="A0AAD8MBT1"/>
<dbReference type="InterPro" id="IPR044202">
    <property type="entry name" value="LETM1/MDM38-like"/>
</dbReference>
<evidence type="ECO:0000313" key="10">
    <source>
        <dbReference type="Proteomes" id="UP001237642"/>
    </source>
</evidence>
<keyword evidence="3" id="KW-0999">Mitochondrion inner membrane</keyword>
<dbReference type="PANTHER" id="PTHR14009">
    <property type="entry name" value="LEUCINE ZIPPER-EF-HAND CONTAINING TRANSMEMBRANE PROTEIN"/>
    <property type="match status" value="1"/>
</dbReference>
<proteinExistence type="predicted"/>
<reference evidence="9" key="2">
    <citation type="submission" date="2023-05" db="EMBL/GenBank/DDBJ databases">
        <authorList>
            <person name="Schelkunov M.I."/>
        </authorList>
    </citation>
    <scope>NUCLEOTIDE SEQUENCE</scope>
    <source>
        <strain evidence="9">Hsosn_3</strain>
        <tissue evidence="9">Leaf</tissue>
    </source>
</reference>
<dbReference type="GO" id="GO:0005743">
    <property type="term" value="C:mitochondrial inner membrane"/>
    <property type="evidence" value="ECO:0007669"/>
    <property type="project" value="UniProtKB-SubCell"/>
</dbReference>
<dbReference type="EMBL" id="JAUIZM010000009">
    <property type="protein sequence ID" value="KAK1367084.1"/>
    <property type="molecule type" value="Genomic_DNA"/>
</dbReference>
<gene>
    <name evidence="9" type="ORF">POM88_042645</name>
</gene>
<name>A0AAD8MBT1_9APIA</name>
<keyword evidence="10" id="KW-1185">Reference proteome</keyword>
<dbReference type="PROSITE" id="PS51758">
    <property type="entry name" value="LETM1_RBD"/>
    <property type="match status" value="1"/>
</dbReference>
<comment type="caution">
    <text evidence="9">The sequence shown here is derived from an EMBL/GenBank/DDBJ whole genome shotgun (WGS) entry which is preliminary data.</text>
</comment>
<dbReference type="GO" id="GO:0043022">
    <property type="term" value="F:ribosome binding"/>
    <property type="evidence" value="ECO:0007669"/>
    <property type="project" value="InterPro"/>
</dbReference>
<keyword evidence="2" id="KW-0812">Transmembrane</keyword>
<dbReference type="InterPro" id="IPR033122">
    <property type="entry name" value="LETM1-like_RBD"/>
</dbReference>
<comment type="subcellular location">
    <subcellularLocation>
        <location evidence="1">Mitochondrion inner membrane</location>
        <topology evidence="1">Single-pass membrane protein</topology>
    </subcellularLocation>
</comment>
<protein>
    <submittedName>
        <fullName evidence="9">Mitochondrial proton/calcium exchanger protein</fullName>
    </submittedName>
</protein>
<accession>A0AAD8MBT1</accession>
<organism evidence="9 10">
    <name type="scientific">Heracleum sosnowskyi</name>
    <dbReference type="NCBI Taxonomy" id="360622"/>
    <lineage>
        <taxon>Eukaryota</taxon>
        <taxon>Viridiplantae</taxon>
        <taxon>Streptophyta</taxon>
        <taxon>Embryophyta</taxon>
        <taxon>Tracheophyta</taxon>
        <taxon>Spermatophyta</taxon>
        <taxon>Magnoliopsida</taxon>
        <taxon>eudicotyledons</taxon>
        <taxon>Gunneridae</taxon>
        <taxon>Pentapetalae</taxon>
        <taxon>asterids</taxon>
        <taxon>campanulids</taxon>
        <taxon>Apiales</taxon>
        <taxon>Apiaceae</taxon>
        <taxon>Apioideae</taxon>
        <taxon>apioid superclade</taxon>
        <taxon>Tordylieae</taxon>
        <taxon>Tordyliinae</taxon>
        <taxon>Heracleum</taxon>
    </lineage>
</organism>
<evidence type="ECO:0000256" key="4">
    <source>
        <dbReference type="ARBA" id="ARBA00022989"/>
    </source>
</evidence>
<keyword evidence="5 7" id="KW-0496">Mitochondrion</keyword>
<evidence type="ECO:0000256" key="2">
    <source>
        <dbReference type="ARBA" id="ARBA00022692"/>
    </source>
</evidence>
<keyword evidence="4" id="KW-1133">Transmembrane helix</keyword>
<evidence type="ECO:0000256" key="1">
    <source>
        <dbReference type="ARBA" id="ARBA00004434"/>
    </source>
</evidence>
<reference evidence="9" key="1">
    <citation type="submission" date="2023-02" db="EMBL/GenBank/DDBJ databases">
        <title>Genome of toxic invasive species Heracleum sosnowskyi carries increased number of genes despite the absence of recent whole-genome duplications.</title>
        <authorList>
            <person name="Schelkunov M."/>
            <person name="Shtratnikova V."/>
            <person name="Makarenko M."/>
            <person name="Klepikova A."/>
            <person name="Omelchenko D."/>
            <person name="Novikova G."/>
            <person name="Obukhova E."/>
            <person name="Bogdanov V."/>
            <person name="Penin A."/>
            <person name="Logacheva M."/>
        </authorList>
    </citation>
    <scope>NUCLEOTIDE SEQUENCE</scope>
    <source>
        <strain evidence="9">Hsosn_3</strain>
        <tissue evidence="9">Leaf</tissue>
    </source>
</reference>
<dbReference type="GO" id="GO:0030003">
    <property type="term" value="P:intracellular monoatomic cation homeostasis"/>
    <property type="evidence" value="ECO:0007669"/>
    <property type="project" value="TreeGrafter"/>
</dbReference>
<dbReference type="Pfam" id="PF07766">
    <property type="entry name" value="LETM1_RBD"/>
    <property type="match status" value="1"/>
</dbReference>
<evidence type="ECO:0000256" key="5">
    <source>
        <dbReference type="ARBA" id="ARBA00023128"/>
    </source>
</evidence>
<evidence type="ECO:0000313" key="9">
    <source>
        <dbReference type="EMBL" id="KAK1367084.1"/>
    </source>
</evidence>
<dbReference type="Proteomes" id="UP001237642">
    <property type="component" value="Unassembled WGS sequence"/>
</dbReference>
<evidence type="ECO:0000259" key="8">
    <source>
        <dbReference type="PROSITE" id="PS51758"/>
    </source>
</evidence>
<dbReference type="PANTHER" id="PTHR14009:SF1">
    <property type="entry name" value="MITOCHONDRIAL PROTON_CALCIUM EXCHANGER PROTEIN"/>
    <property type="match status" value="1"/>
</dbReference>
<feature type="domain" description="Letm1 RBD" evidence="8">
    <location>
        <begin position="189"/>
        <end position="378"/>
    </location>
</feature>
<keyword evidence="6" id="KW-0472">Membrane</keyword>
<evidence type="ECO:0000256" key="6">
    <source>
        <dbReference type="ARBA" id="ARBA00023136"/>
    </source>
</evidence>